<protein>
    <submittedName>
        <fullName evidence="5">GntR family transcriptional regulator</fullName>
    </submittedName>
</protein>
<evidence type="ECO:0000256" key="2">
    <source>
        <dbReference type="ARBA" id="ARBA00023125"/>
    </source>
</evidence>
<keyword evidence="2" id="KW-0238">DNA-binding</keyword>
<evidence type="ECO:0000256" key="1">
    <source>
        <dbReference type="ARBA" id="ARBA00023015"/>
    </source>
</evidence>
<evidence type="ECO:0000313" key="6">
    <source>
        <dbReference type="Proteomes" id="UP001215087"/>
    </source>
</evidence>
<dbReference type="RefSeq" id="WP_227209146.1">
    <property type="nucleotide sequence ID" value="NZ_JAJCLO010000019.1"/>
</dbReference>
<accession>A0ABT5UU06</accession>
<dbReference type="SUPFAM" id="SSF46785">
    <property type="entry name" value="Winged helix' DNA-binding domain"/>
    <property type="match status" value="1"/>
</dbReference>
<feature type="domain" description="HTH gntR-type" evidence="4">
    <location>
        <begin position="14"/>
        <end position="82"/>
    </location>
</feature>
<dbReference type="SMART" id="SM00866">
    <property type="entry name" value="UTRA"/>
    <property type="match status" value="1"/>
</dbReference>
<dbReference type="Pfam" id="PF07702">
    <property type="entry name" value="UTRA"/>
    <property type="match status" value="1"/>
</dbReference>
<dbReference type="EMBL" id="JAQSVD010000015">
    <property type="protein sequence ID" value="MDE1472458.1"/>
    <property type="molecule type" value="Genomic_DNA"/>
</dbReference>
<dbReference type="Proteomes" id="UP001215087">
    <property type="component" value="Unassembled WGS sequence"/>
</dbReference>
<dbReference type="InterPro" id="IPR036390">
    <property type="entry name" value="WH_DNA-bd_sf"/>
</dbReference>
<dbReference type="InterPro" id="IPR011663">
    <property type="entry name" value="UTRA"/>
</dbReference>
<evidence type="ECO:0000256" key="3">
    <source>
        <dbReference type="ARBA" id="ARBA00023163"/>
    </source>
</evidence>
<reference evidence="5 6" key="1">
    <citation type="submission" date="2023-02" db="EMBL/GenBank/DDBJ databases">
        <title>Comparative genome analysis of Eubacterium limosum species.</title>
        <authorList>
            <person name="Bak J.E."/>
        </authorList>
    </citation>
    <scope>NUCLEOTIDE SEQUENCE [LARGE SCALE GENOMIC DNA]</scope>
    <source>
        <strain evidence="5 6">KGMB01548</strain>
    </source>
</reference>
<dbReference type="SUPFAM" id="SSF64288">
    <property type="entry name" value="Chorismate lyase-like"/>
    <property type="match status" value="1"/>
</dbReference>
<keyword evidence="6" id="KW-1185">Reference proteome</keyword>
<dbReference type="InterPro" id="IPR050679">
    <property type="entry name" value="Bact_HTH_transcr_reg"/>
</dbReference>
<evidence type="ECO:0000259" key="4">
    <source>
        <dbReference type="PROSITE" id="PS50949"/>
    </source>
</evidence>
<keyword evidence="3" id="KW-0804">Transcription</keyword>
<dbReference type="CDD" id="cd07377">
    <property type="entry name" value="WHTH_GntR"/>
    <property type="match status" value="1"/>
</dbReference>
<dbReference type="SMART" id="SM00345">
    <property type="entry name" value="HTH_GNTR"/>
    <property type="match status" value="1"/>
</dbReference>
<dbReference type="PANTHER" id="PTHR44846">
    <property type="entry name" value="MANNOSYL-D-GLYCERATE TRANSPORT/METABOLISM SYSTEM REPRESSOR MNGR-RELATED"/>
    <property type="match status" value="1"/>
</dbReference>
<gene>
    <name evidence="5" type="ORF">PTZ04_19550</name>
</gene>
<dbReference type="PRINTS" id="PR00035">
    <property type="entry name" value="HTHGNTR"/>
</dbReference>
<dbReference type="InterPro" id="IPR036388">
    <property type="entry name" value="WH-like_DNA-bd_sf"/>
</dbReference>
<dbReference type="Gene3D" id="3.40.1410.10">
    <property type="entry name" value="Chorismate lyase-like"/>
    <property type="match status" value="1"/>
</dbReference>
<proteinExistence type="predicted"/>
<comment type="caution">
    <text evidence="5">The sequence shown here is derived from an EMBL/GenBank/DDBJ whole genome shotgun (WGS) entry which is preliminary data.</text>
</comment>
<dbReference type="Pfam" id="PF00392">
    <property type="entry name" value="GntR"/>
    <property type="match status" value="1"/>
</dbReference>
<name>A0ABT5UU06_EUBLI</name>
<evidence type="ECO:0000313" key="5">
    <source>
        <dbReference type="EMBL" id="MDE1472458.1"/>
    </source>
</evidence>
<dbReference type="PANTHER" id="PTHR44846:SF1">
    <property type="entry name" value="MANNOSYL-D-GLYCERATE TRANSPORT_METABOLISM SYSTEM REPRESSOR MNGR-RELATED"/>
    <property type="match status" value="1"/>
</dbReference>
<organism evidence="5 6">
    <name type="scientific">Eubacterium limosum</name>
    <dbReference type="NCBI Taxonomy" id="1736"/>
    <lineage>
        <taxon>Bacteria</taxon>
        <taxon>Bacillati</taxon>
        <taxon>Bacillota</taxon>
        <taxon>Clostridia</taxon>
        <taxon>Eubacteriales</taxon>
        <taxon>Eubacteriaceae</taxon>
        <taxon>Eubacterium</taxon>
    </lineage>
</organism>
<dbReference type="Gene3D" id="1.10.10.10">
    <property type="entry name" value="Winged helix-like DNA-binding domain superfamily/Winged helix DNA-binding domain"/>
    <property type="match status" value="1"/>
</dbReference>
<keyword evidence="1" id="KW-0805">Transcription regulation</keyword>
<dbReference type="InterPro" id="IPR028978">
    <property type="entry name" value="Chorismate_lyase_/UTRA_dom_sf"/>
</dbReference>
<dbReference type="InterPro" id="IPR000524">
    <property type="entry name" value="Tscrpt_reg_HTH_GntR"/>
</dbReference>
<sequence>MKKTMTLNNTKSYKPKYYHIINDLKKEILSGRLKVGDPVPSENTLAKKYNMSRSTVRKALAQLVLEDFIFTLHGKGYFVNTPDFSHFKVKLDGEESRLIPKTVRVEIIKVTETLRSQMLFLKTNKVVKICRTLSLDEVSVGFSIKYIPYNINEPSLEREFHYLSFDPQPFDDVDKTIRFKVIPADSDISKHLSIDLGMPVFYLESRIENKNRMSLSFEKCYLNGEKYVIYGY</sequence>
<dbReference type="PROSITE" id="PS50949">
    <property type="entry name" value="HTH_GNTR"/>
    <property type="match status" value="1"/>
</dbReference>